<keyword evidence="6" id="KW-1185">Reference proteome</keyword>
<dbReference type="NCBIfam" id="NF007321">
    <property type="entry name" value="PRK09813.1"/>
    <property type="match status" value="1"/>
</dbReference>
<comment type="caution">
    <text evidence="5">The sequence shown here is derived from an EMBL/GenBank/DDBJ whole genome shotgun (WGS) entry which is preliminary data.</text>
</comment>
<dbReference type="InterPro" id="IPR029056">
    <property type="entry name" value="Ribokinase-like"/>
</dbReference>
<evidence type="ECO:0000256" key="2">
    <source>
        <dbReference type="ARBA" id="ARBA00022679"/>
    </source>
</evidence>
<gene>
    <name evidence="5" type="ORF">GCM10007380_16900</name>
</gene>
<evidence type="ECO:0000259" key="4">
    <source>
        <dbReference type="Pfam" id="PF00294"/>
    </source>
</evidence>
<feature type="domain" description="Carbohydrate kinase PfkB" evidence="4">
    <location>
        <begin position="4"/>
        <end position="109"/>
    </location>
</feature>
<evidence type="ECO:0000256" key="3">
    <source>
        <dbReference type="ARBA" id="ARBA00022777"/>
    </source>
</evidence>
<dbReference type="AlphaFoldDB" id="A0A8J3EVN7"/>
<organism evidence="5 6">
    <name type="scientific">Gottfriedia solisilvae</name>
    <dbReference type="NCBI Taxonomy" id="1516104"/>
    <lineage>
        <taxon>Bacteria</taxon>
        <taxon>Bacillati</taxon>
        <taxon>Bacillota</taxon>
        <taxon>Bacilli</taxon>
        <taxon>Bacillales</taxon>
        <taxon>Bacillaceae</taxon>
        <taxon>Gottfriedia</taxon>
    </lineage>
</organism>
<dbReference type="Proteomes" id="UP000626244">
    <property type="component" value="Unassembled WGS sequence"/>
</dbReference>
<dbReference type="Pfam" id="PF00294">
    <property type="entry name" value="PfkB"/>
    <property type="match status" value="2"/>
</dbReference>
<dbReference type="PROSITE" id="PS00584">
    <property type="entry name" value="PFKB_KINASES_2"/>
    <property type="match status" value="1"/>
</dbReference>
<evidence type="ECO:0000313" key="5">
    <source>
        <dbReference type="EMBL" id="GGI13235.1"/>
    </source>
</evidence>
<dbReference type="PANTHER" id="PTHR43085">
    <property type="entry name" value="HEXOKINASE FAMILY MEMBER"/>
    <property type="match status" value="1"/>
</dbReference>
<name>A0A8J3EVN7_9BACI</name>
<keyword evidence="2" id="KW-0808">Transferase</keyword>
<evidence type="ECO:0000313" key="6">
    <source>
        <dbReference type="Proteomes" id="UP000626244"/>
    </source>
</evidence>
<reference evidence="6" key="1">
    <citation type="journal article" date="2019" name="Int. J. Syst. Evol. Microbiol.">
        <title>The Global Catalogue of Microorganisms (GCM) 10K type strain sequencing project: providing services to taxonomists for standard genome sequencing and annotation.</title>
        <authorList>
            <consortium name="The Broad Institute Genomics Platform"/>
            <consortium name="The Broad Institute Genome Sequencing Center for Infectious Disease"/>
            <person name="Wu L."/>
            <person name="Ma J."/>
        </authorList>
    </citation>
    <scope>NUCLEOTIDE SEQUENCE [LARGE SCALE GENOMIC DNA]</scope>
    <source>
        <strain evidence="6">CGMCC 1.14993</strain>
    </source>
</reference>
<dbReference type="Gene3D" id="3.40.1190.20">
    <property type="match status" value="1"/>
</dbReference>
<accession>A0A8J3EVN7</accession>
<dbReference type="EMBL" id="BMHB01000001">
    <property type="protein sequence ID" value="GGI13235.1"/>
    <property type="molecule type" value="Genomic_DNA"/>
</dbReference>
<dbReference type="InterPro" id="IPR050306">
    <property type="entry name" value="PfkB_Carbo_kinase"/>
</dbReference>
<dbReference type="PROSITE" id="PS00583">
    <property type="entry name" value="PFKB_KINASES_1"/>
    <property type="match status" value="1"/>
</dbReference>
<evidence type="ECO:0000256" key="1">
    <source>
        <dbReference type="ARBA" id="ARBA00010688"/>
    </source>
</evidence>
<protein>
    <submittedName>
        <fullName evidence="5">Fructoselysine 6-kinase</fullName>
    </submittedName>
</protein>
<comment type="similarity">
    <text evidence="1">Belongs to the carbohydrate kinase PfkB family.</text>
</comment>
<dbReference type="PANTHER" id="PTHR43085:SF41">
    <property type="entry name" value="FRUCTOSELYSINE 6-KINASE"/>
    <property type="match status" value="1"/>
</dbReference>
<keyword evidence="3" id="KW-0418">Kinase</keyword>
<sequence>MDVYQNRGEAYPGGNPVNVSVYLKDLGVDSSYIGWVGSDAYGDKMIKAIQSRGVDASFVSKKEGNTAITFVELVNNDRQFGKYDEGVMADFTLTAEEIDYIETFQLVHAGIWGHVDPFFSTFKERGLQTSFDFSDQLHHELVKTLPRFVDYSFFSYTNDDSYIREFLKEVFNLGSKVVVATLGENGSLAYDGKQFYKSDVVKGNVVDTMGAGDSFISGFLFGRLKGNEMNECLQIGSETAAKTISYFGAW</sequence>
<dbReference type="SUPFAM" id="SSF53613">
    <property type="entry name" value="Ribokinase-like"/>
    <property type="match status" value="1"/>
</dbReference>
<dbReference type="GO" id="GO:0016301">
    <property type="term" value="F:kinase activity"/>
    <property type="evidence" value="ECO:0007669"/>
    <property type="project" value="UniProtKB-KW"/>
</dbReference>
<proteinExistence type="inferred from homology"/>
<dbReference type="InterPro" id="IPR002173">
    <property type="entry name" value="Carboh/pur_kinase_PfkB_CS"/>
</dbReference>
<feature type="domain" description="Carbohydrate kinase PfkB" evidence="4">
    <location>
        <begin position="165"/>
        <end position="249"/>
    </location>
</feature>
<dbReference type="InterPro" id="IPR011611">
    <property type="entry name" value="PfkB_dom"/>
</dbReference>